<dbReference type="Pfam" id="PF00246">
    <property type="entry name" value="Peptidase_M14"/>
    <property type="match status" value="1"/>
</dbReference>
<organism evidence="2 3">
    <name type="scientific">Luteibaculum oceani</name>
    <dbReference type="NCBI Taxonomy" id="1294296"/>
    <lineage>
        <taxon>Bacteria</taxon>
        <taxon>Pseudomonadati</taxon>
        <taxon>Bacteroidota</taxon>
        <taxon>Flavobacteriia</taxon>
        <taxon>Flavobacteriales</taxon>
        <taxon>Luteibaculaceae</taxon>
        <taxon>Luteibaculum</taxon>
    </lineage>
</organism>
<dbReference type="Gene3D" id="3.40.630.10">
    <property type="entry name" value="Zn peptidases"/>
    <property type="match status" value="1"/>
</dbReference>
<dbReference type="AlphaFoldDB" id="A0A5C6VA54"/>
<feature type="domain" description="Peptidase M14" evidence="1">
    <location>
        <begin position="66"/>
        <end position="183"/>
    </location>
</feature>
<reference evidence="2 3" key="1">
    <citation type="submission" date="2019-08" db="EMBL/GenBank/DDBJ databases">
        <title>Genome of Luteibaculum oceani JCM 18817.</title>
        <authorList>
            <person name="Bowman J.P."/>
        </authorList>
    </citation>
    <scope>NUCLEOTIDE SEQUENCE [LARGE SCALE GENOMIC DNA]</scope>
    <source>
        <strain evidence="2 3">JCM 18817</strain>
    </source>
</reference>
<dbReference type="OrthoDB" id="9767214at2"/>
<name>A0A5C6VA54_9FLAO</name>
<sequence>MVPYLAENLNEMTFYRWLVLSLISLFFIGCESIELKKSFPETKFEKSYGLESSDYRETISFWNAASKICQRLQIDSLGETDSGFPLHLVKWNEEGGSSGRKIFIINGIHAGEPDGIDACQLLIKEIEQNEQLIEEFKDIALYIIPVYNIGGALNRNSTSRANQAGPRDYGFRGNAQNLDLNRDNIKMDSKNAALLAVLLDSIMPTLFIDNHVSNGADYQHVITLLTTQEQKLGGPLESVYSEFTKSLYPEMESAGYPMVPYVNVWGRAPQDGGIEQFFDWPRYTTGMAALHHIPGYTVETHMLKPFKERVLATKAFMHVCMRKLASFGDDLVKAQKQQVDFYANADSIPVNWELNKTIADSVYYAGYQYVNAESRVGKFPFKIYDRDSLWNGKIPYYNSYTPNDYVKKPSCYIIKAGYHQIVSKLQAHGVSVNRVTEKYKVWAEKTVITSWETSSSVYEKHFPHYNVSIESAFDTLLIEQNDFIIKTGGKYDRILAETLEPTAFDSYFKWNAFDAILQRKEGFSPYVWDKKAAEILNTNQGLEKEFNQKLNDDIEFRNSHYQQLQWIYERSEYSESAYLQYPVYKVY</sequence>
<dbReference type="GO" id="GO:0006508">
    <property type="term" value="P:proteolysis"/>
    <property type="evidence" value="ECO:0007669"/>
    <property type="project" value="InterPro"/>
</dbReference>
<dbReference type="SUPFAM" id="SSF53187">
    <property type="entry name" value="Zn-dependent exopeptidases"/>
    <property type="match status" value="1"/>
</dbReference>
<evidence type="ECO:0000313" key="3">
    <source>
        <dbReference type="Proteomes" id="UP000321168"/>
    </source>
</evidence>
<dbReference type="GO" id="GO:0008270">
    <property type="term" value="F:zinc ion binding"/>
    <property type="evidence" value="ECO:0007669"/>
    <property type="project" value="InterPro"/>
</dbReference>
<dbReference type="RefSeq" id="WP_147013369.1">
    <property type="nucleotide sequence ID" value="NZ_VORB01000002.1"/>
</dbReference>
<dbReference type="EMBL" id="VORB01000002">
    <property type="protein sequence ID" value="TXC82137.1"/>
    <property type="molecule type" value="Genomic_DNA"/>
</dbReference>
<proteinExistence type="predicted"/>
<dbReference type="InterPro" id="IPR000834">
    <property type="entry name" value="Peptidase_M14"/>
</dbReference>
<gene>
    <name evidence="2" type="ORF">FRX97_03315</name>
</gene>
<protein>
    <recommendedName>
        <fullName evidence="1">Peptidase M14 domain-containing protein</fullName>
    </recommendedName>
</protein>
<dbReference type="Proteomes" id="UP000321168">
    <property type="component" value="Unassembled WGS sequence"/>
</dbReference>
<comment type="caution">
    <text evidence="2">The sequence shown here is derived from an EMBL/GenBank/DDBJ whole genome shotgun (WGS) entry which is preliminary data.</text>
</comment>
<dbReference type="GO" id="GO:0004181">
    <property type="term" value="F:metallocarboxypeptidase activity"/>
    <property type="evidence" value="ECO:0007669"/>
    <property type="project" value="InterPro"/>
</dbReference>
<evidence type="ECO:0000313" key="2">
    <source>
        <dbReference type="EMBL" id="TXC82137.1"/>
    </source>
</evidence>
<accession>A0A5C6VA54</accession>
<evidence type="ECO:0000259" key="1">
    <source>
        <dbReference type="Pfam" id="PF00246"/>
    </source>
</evidence>
<keyword evidence="3" id="KW-1185">Reference proteome</keyword>